<reference evidence="1 2" key="1">
    <citation type="submission" date="2019-03" db="EMBL/GenBank/DDBJ databases">
        <authorList>
            <person name="Kox A.R. M."/>
        </authorList>
    </citation>
    <scope>NUCLEOTIDE SEQUENCE [LARGE SCALE GENOMIC DNA]</scope>
    <source>
        <strain evidence="1">MTUNDRAET4 annotated genome</strain>
        <plasmid evidence="2">3</plasmid>
    </source>
</reference>
<geneLocation type="plasmid" evidence="1 2">
    <name>3</name>
</geneLocation>
<dbReference type="EMBL" id="LR536452">
    <property type="protein sequence ID" value="VFU17494.1"/>
    <property type="molecule type" value="Genomic_DNA"/>
</dbReference>
<gene>
    <name evidence="1" type="ORF">MTUNDRAET4_0059</name>
</gene>
<organism evidence="1 2">
    <name type="scientific">Methylocella tundrae</name>
    <dbReference type="NCBI Taxonomy" id="227605"/>
    <lineage>
        <taxon>Bacteria</taxon>
        <taxon>Pseudomonadati</taxon>
        <taxon>Pseudomonadota</taxon>
        <taxon>Alphaproteobacteria</taxon>
        <taxon>Hyphomicrobiales</taxon>
        <taxon>Beijerinckiaceae</taxon>
        <taxon>Methylocella</taxon>
    </lineage>
</organism>
<sequence>MGKHILQIGLTQAAPLPATMDFSLQAPDFLGTWNWRSRARGESVTAWAARVEAQEAEVKRRAAAWLLKGQKVRVNHDPFTLGHSLTDRIGVIHGRCRQCFSDYVYVRFEPAEGETESKVRMLGLECLAPID</sequence>
<dbReference type="AlphaFoldDB" id="A0A4U8Z8M7"/>
<dbReference type="Proteomes" id="UP000294360">
    <property type="component" value="Plasmid 3"/>
</dbReference>
<dbReference type="RefSeq" id="WP_134493294.1">
    <property type="nucleotide sequence ID" value="NZ_CP139087.1"/>
</dbReference>
<evidence type="ECO:0000313" key="1">
    <source>
        <dbReference type="EMBL" id="VFU17494.1"/>
    </source>
</evidence>
<protein>
    <submittedName>
        <fullName evidence="1">Uncharacterized protein</fullName>
    </submittedName>
</protein>
<name>A0A4U8Z8M7_METTU</name>
<accession>A0A4U8Z8M7</accession>
<evidence type="ECO:0000313" key="2">
    <source>
        <dbReference type="Proteomes" id="UP000294360"/>
    </source>
</evidence>
<proteinExistence type="predicted"/>
<dbReference type="KEGG" id="mtun:MTUNDRAET4_0059.2"/>
<dbReference type="OrthoDB" id="7549697at2"/>
<keyword evidence="1" id="KW-0614">Plasmid</keyword>